<proteinExistence type="predicted"/>
<evidence type="ECO:0008006" key="4">
    <source>
        <dbReference type="Google" id="ProtNLM"/>
    </source>
</evidence>
<feature type="signal peptide" evidence="1">
    <location>
        <begin position="1"/>
        <end position="18"/>
    </location>
</feature>
<sequence>IYAACSLLWPATTVAALAGLPVDTSDLLAWVTGRSPPPRHSEGLNDPMSVAALAHFVLLAQEAEGDAVAKATLNALRLLLDDREEARIWGRDDLVLFGSAFRAAKRRLAEPYPAPTLLAVAERLLEVHAELEIAPVGGRSLATLDGRQLIVDPRTFGTIWLLACHLPAALLAAGFTSQIIPSFVCLPKLLGLTARDLAGDLEKRLGDAALAGLKELDAVERLDANLPKELGVTRRSKLPALMRLEAAYPGIRIPAIARLLKISPQGAAKLASQAREMRGHPY</sequence>
<comment type="caution">
    <text evidence="2">The sequence shown here is derived from an EMBL/GenBank/DDBJ whole genome shotgun (WGS) entry which is preliminary data.</text>
</comment>
<protein>
    <recommendedName>
        <fullName evidence="4">HTH DNA binding domain-containing protein</fullName>
    </recommendedName>
</protein>
<feature type="chain" id="PRO_5045494643" description="HTH DNA binding domain-containing protein" evidence="1">
    <location>
        <begin position="19"/>
        <end position="282"/>
    </location>
</feature>
<accession>A0ABV6D2A9</accession>
<dbReference type="Proteomes" id="UP001589798">
    <property type="component" value="Unassembled WGS sequence"/>
</dbReference>
<evidence type="ECO:0000313" key="3">
    <source>
        <dbReference type="Proteomes" id="UP001589798"/>
    </source>
</evidence>
<reference evidence="2 3" key="1">
    <citation type="submission" date="2024-09" db="EMBL/GenBank/DDBJ databases">
        <authorList>
            <person name="Sun Q."/>
            <person name="Mori K."/>
        </authorList>
    </citation>
    <scope>NUCLEOTIDE SEQUENCE [LARGE SCALE GENOMIC DNA]</scope>
    <source>
        <strain evidence="2 3">CCM 7706</strain>
    </source>
</reference>
<gene>
    <name evidence="2" type="ORF">ACFFJC_21235</name>
</gene>
<dbReference type="RefSeq" id="WP_379489243.1">
    <property type="nucleotide sequence ID" value="NZ_JBHLWK010000054.1"/>
</dbReference>
<name>A0ABV6D2A9_9SPHN</name>
<keyword evidence="3" id="KW-1185">Reference proteome</keyword>
<dbReference type="EMBL" id="JBHLWK010000054">
    <property type="protein sequence ID" value="MFC0206776.1"/>
    <property type="molecule type" value="Genomic_DNA"/>
</dbReference>
<organism evidence="2 3">
    <name type="scientific">Novosphingobium soli</name>
    <dbReference type="NCBI Taxonomy" id="574956"/>
    <lineage>
        <taxon>Bacteria</taxon>
        <taxon>Pseudomonadati</taxon>
        <taxon>Pseudomonadota</taxon>
        <taxon>Alphaproteobacteria</taxon>
        <taxon>Sphingomonadales</taxon>
        <taxon>Sphingomonadaceae</taxon>
        <taxon>Novosphingobium</taxon>
    </lineage>
</organism>
<evidence type="ECO:0000313" key="2">
    <source>
        <dbReference type="EMBL" id="MFC0206776.1"/>
    </source>
</evidence>
<evidence type="ECO:0000256" key="1">
    <source>
        <dbReference type="SAM" id="SignalP"/>
    </source>
</evidence>
<keyword evidence="1" id="KW-0732">Signal</keyword>
<feature type="non-terminal residue" evidence="2">
    <location>
        <position position="1"/>
    </location>
</feature>